<protein>
    <submittedName>
        <fullName evidence="4">Two-component response regulator</fullName>
    </submittedName>
</protein>
<sequence length="123" mass="13348">MAKILIVDDSGLSRRIMRGILETDRHEVIEATGGLAALERYFIDKPDLVLIDLAMPDMQGTEVLDQLMAMDNTARVIIASADAQEMTRAAVKAAGAVGYINKPFMAESVLDQVNQALITISQS</sequence>
<feature type="domain" description="Response regulatory" evidence="3">
    <location>
        <begin position="3"/>
        <end position="117"/>
    </location>
</feature>
<accession>A0A5M3TAW6</accession>
<dbReference type="InterPro" id="IPR001789">
    <property type="entry name" value="Sig_transdc_resp-reg_receiver"/>
</dbReference>
<reference evidence="4 5" key="1">
    <citation type="journal article" date="2019" name="J Genomics">
        <title>The Draft Genome of a Hydrogen-producing Cyanobacterium, Arthrospira platensis NIES-46.</title>
        <authorList>
            <person name="Suzuki S."/>
            <person name="Yamaguchi H."/>
            <person name="Kawachi M."/>
        </authorList>
    </citation>
    <scope>NUCLEOTIDE SEQUENCE [LARGE SCALE GENOMIC DNA]</scope>
    <source>
        <strain evidence="4 5">NIES-46</strain>
    </source>
</reference>
<feature type="modified residue" description="4-aspartylphosphate" evidence="2">
    <location>
        <position position="52"/>
    </location>
</feature>
<dbReference type="Pfam" id="PF00072">
    <property type="entry name" value="Response_reg"/>
    <property type="match status" value="1"/>
</dbReference>
<evidence type="ECO:0000313" key="4">
    <source>
        <dbReference type="EMBL" id="GCE95101.1"/>
    </source>
</evidence>
<proteinExistence type="predicted"/>
<dbReference type="InterPro" id="IPR050595">
    <property type="entry name" value="Bact_response_regulator"/>
</dbReference>
<comment type="caution">
    <text evidence="4">The sequence shown here is derived from an EMBL/GenBank/DDBJ whole genome shotgun (WGS) entry which is preliminary data.</text>
</comment>
<dbReference type="GeneID" id="301683968"/>
<keyword evidence="5" id="KW-1185">Reference proteome</keyword>
<evidence type="ECO:0000259" key="3">
    <source>
        <dbReference type="PROSITE" id="PS50110"/>
    </source>
</evidence>
<dbReference type="PROSITE" id="PS50110">
    <property type="entry name" value="RESPONSE_REGULATORY"/>
    <property type="match status" value="1"/>
</dbReference>
<keyword evidence="1 2" id="KW-0597">Phosphoprotein</keyword>
<dbReference type="RefSeq" id="WP_006618773.1">
    <property type="nucleotide sequence ID" value="NZ_BIMW01000123.1"/>
</dbReference>
<dbReference type="SUPFAM" id="SSF52172">
    <property type="entry name" value="CheY-like"/>
    <property type="match status" value="1"/>
</dbReference>
<name>A0A5M3TAW6_LIMPL</name>
<dbReference type="Gene3D" id="3.40.50.2300">
    <property type="match status" value="1"/>
</dbReference>
<gene>
    <name evidence="4" type="ORF">NIES46_31620</name>
</gene>
<dbReference type="EMBL" id="BIMW01000123">
    <property type="protein sequence ID" value="GCE95101.1"/>
    <property type="molecule type" value="Genomic_DNA"/>
</dbReference>
<dbReference type="PANTHER" id="PTHR44591">
    <property type="entry name" value="STRESS RESPONSE REGULATOR PROTEIN 1"/>
    <property type="match status" value="1"/>
</dbReference>
<evidence type="ECO:0000256" key="2">
    <source>
        <dbReference type="PROSITE-ProRule" id="PRU00169"/>
    </source>
</evidence>
<dbReference type="PANTHER" id="PTHR44591:SF24">
    <property type="entry name" value="PROTEIN-GLUTAMATE METHYLESTERASE_PROTEIN-GLUTAMINE GLUTAMINASE 1"/>
    <property type="match status" value="1"/>
</dbReference>
<organism evidence="4 5">
    <name type="scientific">Limnospira platensis NIES-46</name>
    <dbReference type="NCBI Taxonomy" id="1236695"/>
    <lineage>
        <taxon>Bacteria</taxon>
        <taxon>Bacillati</taxon>
        <taxon>Cyanobacteriota</taxon>
        <taxon>Cyanophyceae</taxon>
        <taxon>Oscillatoriophycideae</taxon>
        <taxon>Oscillatoriales</taxon>
        <taxon>Sirenicapillariaceae</taxon>
        <taxon>Limnospira</taxon>
    </lineage>
</organism>
<dbReference type="SMART" id="SM00448">
    <property type="entry name" value="REC"/>
    <property type="match status" value="1"/>
</dbReference>
<dbReference type="InterPro" id="IPR011006">
    <property type="entry name" value="CheY-like_superfamily"/>
</dbReference>
<dbReference type="Proteomes" id="UP000326169">
    <property type="component" value="Unassembled WGS sequence"/>
</dbReference>
<evidence type="ECO:0000256" key="1">
    <source>
        <dbReference type="ARBA" id="ARBA00022553"/>
    </source>
</evidence>
<evidence type="ECO:0000313" key="5">
    <source>
        <dbReference type="Proteomes" id="UP000326169"/>
    </source>
</evidence>